<reference evidence="5" key="2">
    <citation type="journal article" date="2021" name="PeerJ">
        <title>Extensive microbial diversity within the chicken gut microbiome revealed by metagenomics and culture.</title>
        <authorList>
            <person name="Gilroy R."/>
            <person name="Ravi A."/>
            <person name="Getino M."/>
            <person name="Pursley I."/>
            <person name="Horton D.L."/>
            <person name="Alikhan N.F."/>
            <person name="Baker D."/>
            <person name="Gharbi K."/>
            <person name="Hall N."/>
            <person name="Watson M."/>
            <person name="Adriaenssens E.M."/>
            <person name="Foster-Nyarko E."/>
            <person name="Jarju S."/>
            <person name="Secka A."/>
            <person name="Antonio M."/>
            <person name="Oren A."/>
            <person name="Chaudhuri R.R."/>
            <person name="La Ragione R."/>
            <person name="Hildebrand F."/>
            <person name="Pallen M.J."/>
        </authorList>
    </citation>
    <scope>NUCLEOTIDE SEQUENCE</scope>
    <source>
        <strain evidence="5">ChiGjej1B1-19959</strain>
    </source>
</reference>
<dbReference type="InterPro" id="IPR018060">
    <property type="entry name" value="HTH_AraC"/>
</dbReference>
<dbReference type="GO" id="GO:0043565">
    <property type="term" value="F:sequence-specific DNA binding"/>
    <property type="evidence" value="ECO:0007669"/>
    <property type="project" value="InterPro"/>
</dbReference>
<comment type="caution">
    <text evidence="5">The sequence shown here is derived from an EMBL/GenBank/DDBJ whole genome shotgun (WGS) entry which is preliminary data.</text>
</comment>
<dbReference type="PROSITE" id="PS00041">
    <property type="entry name" value="HTH_ARAC_FAMILY_1"/>
    <property type="match status" value="1"/>
</dbReference>
<dbReference type="PANTHER" id="PTHR43280:SF28">
    <property type="entry name" value="HTH-TYPE TRANSCRIPTIONAL ACTIVATOR RHAS"/>
    <property type="match status" value="1"/>
</dbReference>
<dbReference type="SUPFAM" id="SSF51215">
    <property type="entry name" value="Regulatory protein AraC"/>
    <property type="match status" value="1"/>
</dbReference>
<evidence type="ECO:0000256" key="3">
    <source>
        <dbReference type="ARBA" id="ARBA00023163"/>
    </source>
</evidence>
<dbReference type="Gene3D" id="2.60.120.10">
    <property type="entry name" value="Jelly Rolls"/>
    <property type="match status" value="1"/>
</dbReference>
<evidence type="ECO:0000256" key="2">
    <source>
        <dbReference type="ARBA" id="ARBA00023125"/>
    </source>
</evidence>
<keyword evidence="1" id="KW-0805">Transcription regulation</keyword>
<proteinExistence type="predicted"/>
<gene>
    <name evidence="5" type="ORF">IAC53_05185</name>
</gene>
<dbReference type="GO" id="GO:0003700">
    <property type="term" value="F:DNA-binding transcription factor activity"/>
    <property type="evidence" value="ECO:0007669"/>
    <property type="project" value="InterPro"/>
</dbReference>
<dbReference type="InterPro" id="IPR003313">
    <property type="entry name" value="AraC-bd"/>
</dbReference>
<evidence type="ECO:0000256" key="1">
    <source>
        <dbReference type="ARBA" id="ARBA00023015"/>
    </source>
</evidence>
<dbReference type="InterPro" id="IPR018062">
    <property type="entry name" value="HTH_AraC-typ_CS"/>
</dbReference>
<dbReference type="Pfam" id="PF02311">
    <property type="entry name" value="AraC_binding"/>
    <property type="match status" value="1"/>
</dbReference>
<sequence>MDLFHTYDRLTALDEVEQIGFAYYQKTGQYLRYTALMYLESRGDTADFAALETDEAKAFEAQVLGRLHTGLADVLPEQQFIPAGTNAELQHLPRYLDIAPHRHDFFELVCVLRGRCLHKVEHAAVTMQPGDVTIIAPNVRHYLRAEPDCMALTIKIRTSTFDNAFSVLMRSGTLLSAFFAKTLYARHYRSTLTFHCGADAYLPELLLYMFHQQLEKKRHYNYVIEGLLSAFFPYLVQNFEDRIELSAGDNARDGRMIAVENYLRQHYADATLQSTAETLYLSPAYLSTLIKRQTGLTFSSILRRIKMEQAAALLKSTDMRVEQVCEHVGYADPTQFIRTFKTFYGTTPLRYKKEAQQGLRPAATPRQ</sequence>
<dbReference type="Pfam" id="PF12833">
    <property type="entry name" value="HTH_18"/>
    <property type="match status" value="1"/>
</dbReference>
<dbReference type="PANTHER" id="PTHR43280">
    <property type="entry name" value="ARAC-FAMILY TRANSCRIPTIONAL REGULATOR"/>
    <property type="match status" value="1"/>
</dbReference>
<evidence type="ECO:0000313" key="5">
    <source>
        <dbReference type="EMBL" id="HIU35984.1"/>
    </source>
</evidence>
<protein>
    <submittedName>
        <fullName evidence="5">Helix-turn-helix transcriptional regulator</fullName>
    </submittedName>
</protein>
<dbReference type="EMBL" id="DVMW01000031">
    <property type="protein sequence ID" value="HIU35984.1"/>
    <property type="molecule type" value="Genomic_DNA"/>
</dbReference>
<dbReference type="AlphaFoldDB" id="A0A9D1IHN8"/>
<evidence type="ECO:0000313" key="6">
    <source>
        <dbReference type="Proteomes" id="UP000824071"/>
    </source>
</evidence>
<evidence type="ECO:0000259" key="4">
    <source>
        <dbReference type="PROSITE" id="PS01124"/>
    </source>
</evidence>
<dbReference type="InterPro" id="IPR037923">
    <property type="entry name" value="HTH-like"/>
</dbReference>
<accession>A0A9D1IHN8</accession>
<dbReference type="InterPro" id="IPR009057">
    <property type="entry name" value="Homeodomain-like_sf"/>
</dbReference>
<reference evidence="5" key="1">
    <citation type="submission" date="2020-10" db="EMBL/GenBank/DDBJ databases">
        <authorList>
            <person name="Gilroy R."/>
        </authorList>
    </citation>
    <scope>NUCLEOTIDE SEQUENCE</scope>
    <source>
        <strain evidence="5">ChiGjej1B1-19959</strain>
    </source>
</reference>
<organism evidence="5 6">
    <name type="scientific">Candidatus Fimenecus excrementigallinarum</name>
    <dbReference type="NCBI Taxonomy" id="2840816"/>
    <lineage>
        <taxon>Bacteria</taxon>
        <taxon>Bacillati</taxon>
        <taxon>Bacillota</taxon>
        <taxon>Clostridia</taxon>
        <taxon>Candidatus Fimenecus</taxon>
    </lineage>
</organism>
<keyword evidence="2" id="KW-0238">DNA-binding</keyword>
<name>A0A9D1IHN8_9FIRM</name>
<dbReference type="InterPro" id="IPR014710">
    <property type="entry name" value="RmlC-like_jellyroll"/>
</dbReference>
<dbReference type="SMART" id="SM00342">
    <property type="entry name" value="HTH_ARAC"/>
    <property type="match status" value="1"/>
</dbReference>
<dbReference type="Gene3D" id="1.10.10.60">
    <property type="entry name" value="Homeodomain-like"/>
    <property type="match status" value="2"/>
</dbReference>
<feature type="domain" description="HTH araC/xylS-type" evidence="4">
    <location>
        <begin position="257"/>
        <end position="354"/>
    </location>
</feature>
<dbReference type="PROSITE" id="PS01124">
    <property type="entry name" value="HTH_ARAC_FAMILY_2"/>
    <property type="match status" value="1"/>
</dbReference>
<dbReference type="SUPFAM" id="SSF46689">
    <property type="entry name" value="Homeodomain-like"/>
    <property type="match status" value="1"/>
</dbReference>
<keyword evidence="3" id="KW-0804">Transcription</keyword>
<dbReference type="Proteomes" id="UP000824071">
    <property type="component" value="Unassembled WGS sequence"/>
</dbReference>